<dbReference type="EC" id="5.1.99.5" evidence="3"/>
<dbReference type="InterPro" id="IPR052186">
    <property type="entry name" value="Hydantoin_racemase-like"/>
</dbReference>
<dbReference type="InterPro" id="IPR015942">
    <property type="entry name" value="Asp/Glu/hydantoin_racemase"/>
</dbReference>
<dbReference type="FunFam" id="3.40.50.12500:FF:000001">
    <property type="entry name" value="Putative hydantoin racemase"/>
    <property type="match status" value="1"/>
</dbReference>
<evidence type="ECO:0000256" key="3">
    <source>
        <dbReference type="ARBA" id="ARBA00066406"/>
    </source>
</evidence>
<accession>A0A420WHP4</accession>
<evidence type="ECO:0000313" key="7">
    <source>
        <dbReference type="EMBL" id="RKQ70487.1"/>
    </source>
</evidence>
<protein>
    <recommendedName>
        <fullName evidence="4">Hydantoin racemase</fullName>
        <ecNumber evidence="3">5.1.99.5</ecNumber>
    </recommendedName>
</protein>
<evidence type="ECO:0000256" key="6">
    <source>
        <dbReference type="ARBA" id="ARBA00093234"/>
    </source>
</evidence>
<gene>
    <name evidence="7" type="ORF">BCL74_2435</name>
</gene>
<dbReference type="AlphaFoldDB" id="A0A420WHP4"/>
<dbReference type="PANTHER" id="PTHR28047">
    <property type="entry name" value="PROTEIN DCG1"/>
    <property type="match status" value="1"/>
</dbReference>
<reference evidence="7 8" key="1">
    <citation type="submission" date="2018-10" db="EMBL/GenBank/DDBJ databases">
        <title>Comparative analysis of microorganisms from saline springs in Andes Mountain Range, Colombia.</title>
        <authorList>
            <person name="Rubin E."/>
        </authorList>
    </citation>
    <scope>NUCLEOTIDE SEQUENCE [LARGE SCALE GENOMIC DNA]</scope>
    <source>
        <strain evidence="7 8">USBA 36</strain>
    </source>
</reference>
<dbReference type="EMBL" id="RBIG01000002">
    <property type="protein sequence ID" value="RKQ70487.1"/>
    <property type="molecule type" value="Genomic_DNA"/>
</dbReference>
<evidence type="ECO:0000256" key="1">
    <source>
        <dbReference type="ARBA" id="ARBA00038414"/>
    </source>
</evidence>
<sequence>MKILVINPNTTQSMTDTIGHAAARAASPGTTTVTVQPDKGPVSIESQYDSAFCVPGMLEIIRAAEEEGGYAGYVVACFRDPGLEAAREIATGPVIGICEAAMHAASMLGKGFTVVSTLKRSAKVQYDLARKYGFIDQLMSVRAAGVPVLELEDAHSGAADKVKAETLKAIEEDGAECVLLGCAGMVDLAQRLTQETGIPVMDGVTVAVKMVEALAGLGLGTSKIVSYAQPREKPYTGAFAGNAPGPVRKRAAE</sequence>
<dbReference type="OrthoDB" id="9791723at2"/>
<comment type="caution">
    <text evidence="7">The sequence shown here is derived from an EMBL/GenBank/DDBJ whole genome shotgun (WGS) entry which is preliminary data.</text>
</comment>
<comment type="catalytic activity">
    <reaction evidence="6">
        <text>D-5-isobutylhydantoin = L-5-isobutylhydantoin</text>
        <dbReference type="Rhea" id="RHEA:84231"/>
        <dbReference type="ChEBI" id="CHEBI:233609"/>
        <dbReference type="ChEBI" id="CHEBI:233610"/>
    </reaction>
</comment>
<dbReference type="GO" id="GO:0047661">
    <property type="term" value="F:amino-acid racemase activity"/>
    <property type="evidence" value="ECO:0007669"/>
    <property type="project" value="InterPro"/>
</dbReference>
<evidence type="ECO:0000256" key="4">
    <source>
        <dbReference type="ARBA" id="ARBA00067972"/>
    </source>
</evidence>
<dbReference type="InterPro" id="IPR053714">
    <property type="entry name" value="Iso_Racemase_Enz_sf"/>
</dbReference>
<comment type="similarity">
    <text evidence="1">Belongs to the HyuE racemase family.</text>
</comment>
<dbReference type="GO" id="GO:0036348">
    <property type="term" value="F:hydantoin racemase activity"/>
    <property type="evidence" value="ECO:0007669"/>
    <property type="project" value="UniProtKB-EC"/>
</dbReference>
<comment type="catalytic activity">
    <reaction evidence="2">
        <text>a D-5-monosubstituted hydantoin = a L-5-monosubstituted hydantoin</text>
        <dbReference type="Rhea" id="RHEA:46624"/>
        <dbReference type="ChEBI" id="CHEBI:86339"/>
        <dbReference type="ChEBI" id="CHEBI:86340"/>
        <dbReference type="EC" id="5.1.99.5"/>
    </reaction>
</comment>
<evidence type="ECO:0000256" key="2">
    <source>
        <dbReference type="ARBA" id="ARBA00051635"/>
    </source>
</evidence>
<evidence type="ECO:0000256" key="5">
    <source>
        <dbReference type="ARBA" id="ARBA00093199"/>
    </source>
</evidence>
<proteinExistence type="inferred from homology"/>
<dbReference type="Pfam" id="PF01177">
    <property type="entry name" value="Asp_Glu_race"/>
    <property type="match status" value="1"/>
</dbReference>
<name>A0A420WHP4_9PROT</name>
<organism evidence="7 8">
    <name type="scientific">Oceanibaculum indicum</name>
    <dbReference type="NCBI Taxonomy" id="526216"/>
    <lineage>
        <taxon>Bacteria</taxon>
        <taxon>Pseudomonadati</taxon>
        <taxon>Pseudomonadota</taxon>
        <taxon>Alphaproteobacteria</taxon>
        <taxon>Rhodospirillales</taxon>
        <taxon>Oceanibaculaceae</taxon>
        <taxon>Oceanibaculum</taxon>
    </lineage>
</organism>
<dbReference type="Proteomes" id="UP000277424">
    <property type="component" value="Unassembled WGS sequence"/>
</dbReference>
<dbReference type="RefSeq" id="WP_008944140.1">
    <property type="nucleotide sequence ID" value="NZ_RBIG01000002.1"/>
</dbReference>
<dbReference type="PANTHER" id="PTHR28047:SF5">
    <property type="entry name" value="PROTEIN DCG1"/>
    <property type="match status" value="1"/>
</dbReference>
<dbReference type="Gene3D" id="3.40.50.12500">
    <property type="match status" value="1"/>
</dbReference>
<comment type="catalytic activity">
    <reaction evidence="5">
        <text>D-5-benzylhydantoin = L-5-benzylhydantoin</text>
        <dbReference type="Rhea" id="RHEA:83991"/>
        <dbReference type="ChEBI" id="CHEBI:176864"/>
        <dbReference type="ChEBI" id="CHEBI:233540"/>
    </reaction>
</comment>
<evidence type="ECO:0000313" key="8">
    <source>
        <dbReference type="Proteomes" id="UP000277424"/>
    </source>
</evidence>